<evidence type="ECO:0000256" key="2">
    <source>
        <dbReference type="SAM" id="MobiDB-lite"/>
    </source>
</evidence>
<evidence type="ECO:0000313" key="4">
    <source>
        <dbReference type="EMBL" id="TFJ86935.1"/>
    </source>
</evidence>
<dbReference type="InterPro" id="IPR051589">
    <property type="entry name" value="Sialate-O-sulfotransferase"/>
</dbReference>
<feature type="region of interest" description="Disordered" evidence="2">
    <location>
        <begin position="408"/>
        <end position="498"/>
    </location>
</feature>
<keyword evidence="3" id="KW-1133">Transmembrane helix</keyword>
<accession>A0A4D9DBU1</accession>
<feature type="compositionally biased region" description="Basic and acidic residues" evidence="2">
    <location>
        <begin position="462"/>
        <end position="478"/>
    </location>
</feature>
<feature type="compositionally biased region" description="Polar residues" evidence="2">
    <location>
        <begin position="488"/>
        <end position="498"/>
    </location>
</feature>
<dbReference type="InterPro" id="IPR027417">
    <property type="entry name" value="P-loop_NTPase"/>
</dbReference>
<evidence type="ECO:0008006" key="6">
    <source>
        <dbReference type="Google" id="ProtNLM"/>
    </source>
</evidence>
<dbReference type="EMBL" id="SDOX01000007">
    <property type="protein sequence ID" value="TFJ86935.1"/>
    <property type="molecule type" value="Genomic_DNA"/>
</dbReference>
<evidence type="ECO:0000313" key="5">
    <source>
        <dbReference type="Proteomes" id="UP000355283"/>
    </source>
</evidence>
<dbReference type="OrthoDB" id="207148at2759"/>
<dbReference type="Proteomes" id="UP000355283">
    <property type="component" value="Unassembled WGS sequence"/>
</dbReference>
<feature type="compositionally biased region" description="Basic and acidic residues" evidence="2">
    <location>
        <begin position="408"/>
        <end position="439"/>
    </location>
</feature>
<name>A0A4D9DBU1_9STRA</name>
<keyword evidence="5" id="KW-1185">Reference proteome</keyword>
<reference evidence="4 5" key="1">
    <citation type="submission" date="2019-01" db="EMBL/GenBank/DDBJ databases">
        <title>Nuclear Genome Assembly of the Microalgal Biofuel strain Nannochloropsis salina CCMP1776.</title>
        <authorList>
            <person name="Hovde B."/>
        </authorList>
    </citation>
    <scope>NUCLEOTIDE SEQUENCE [LARGE SCALE GENOMIC DNA]</scope>
    <source>
        <strain evidence="4 5">CCMP1776</strain>
    </source>
</reference>
<keyword evidence="3" id="KW-0472">Membrane</keyword>
<dbReference type="Gene3D" id="3.40.50.300">
    <property type="entry name" value="P-loop containing nucleotide triphosphate hydrolases"/>
    <property type="match status" value="1"/>
</dbReference>
<comment type="caution">
    <text evidence="4">The sequence shown here is derived from an EMBL/GenBank/DDBJ whole genome shotgun (WGS) entry which is preliminary data.</text>
</comment>
<evidence type="ECO:0000256" key="1">
    <source>
        <dbReference type="ARBA" id="ARBA00010236"/>
    </source>
</evidence>
<evidence type="ECO:0000256" key="3">
    <source>
        <dbReference type="SAM" id="Phobius"/>
    </source>
</evidence>
<organism evidence="4 5">
    <name type="scientific">Nannochloropsis salina CCMP1776</name>
    <dbReference type="NCBI Taxonomy" id="1027361"/>
    <lineage>
        <taxon>Eukaryota</taxon>
        <taxon>Sar</taxon>
        <taxon>Stramenopiles</taxon>
        <taxon>Ochrophyta</taxon>
        <taxon>Eustigmatophyceae</taxon>
        <taxon>Eustigmatales</taxon>
        <taxon>Monodopsidaceae</taxon>
        <taxon>Microchloropsis</taxon>
        <taxon>Microchloropsis salina</taxon>
    </lineage>
</organism>
<feature type="transmembrane region" description="Helical" evidence="3">
    <location>
        <begin position="36"/>
        <end position="54"/>
    </location>
</feature>
<protein>
    <recommendedName>
        <fullName evidence="6">Sulfotransferase domain-containing protein</fullName>
    </recommendedName>
</protein>
<keyword evidence="3" id="KW-0812">Transmembrane</keyword>
<proteinExistence type="inferred from homology"/>
<sequence>MASGRWRVPGGRNLAKIPKVLYRASTKANALSRKIAVTRMLAFCSCLTALGWVWSSLQLNKNYRLDQIPLSSAALRDLLSMEMQASYNLVVPHDSASPFSLPIVLSSSSRSSTSSSSTPPLSREECSLRYGARRFLDPNPNFTPAVLYSYPGSGNTFTRLLIDHATGVYTGAILGVNDQRLAEALPGQSHCDSSVIAIKAHPKQFRPLKLLAGQLPDNCQAEGGLRQGFERFILLSRDPYAAIWSEYQRRLNNGSHHQAADPAAFDPEHFGRVAMVFAQEYVTTLENFEFLKTKLPRHDILSVKYEDLTTTDVQTREAVLHDIVTFLGATKEAKDTRRCSCAFTLADRPDTRRTREEDKEGRKAVTREEAYTPELACDMWELLEEGGAGRLGYSPPSGVTCVEWKGEGEGEEMAVRKERWERERRKAKEGGTRGGEKEGRRRRRGDAEEEGKEGKGPIGGREGGREGDEGGEGKEGRIRIRASRMQENDNLNTTPVLE</sequence>
<gene>
    <name evidence="4" type="ORF">NSK_002023</name>
</gene>
<dbReference type="SUPFAM" id="SSF52540">
    <property type="entry name" value="P-loop containing nucleoside triphosphate hydrolases"/>
    <property type="match status" value="1"/>
</dbReference>
<dbReference type="AlphaFoldDB" id="A0A4D9DBU1"/>
<comment type="similarity">
    <text evidence="1">Belongs to the WSCD family.</text>
</comment>
<dbReference type="PANTHER" id="PTHR45964:SF5">
    <property type="entry name" value="WSCD FAMILY MEMBER CG9164"/>
    <property type="match status" value="1"/>
</dbReference>
<dbReference type="PANTHER" id="PTHR45964">
    <property type="entry name" value="WSCD FAMILY MEMBER CG9164"/>
    <property type="match status" value="1"/>
</dbReference>